<keyword evidence="13" id="KW-1185">Reference proteome</keyword>
<dbReference type="GO" id="GO:0051278">
    <property type="term" value="P:fungal-type cell wall polysaccharide biosynthetic process"/>
    <property type="evidence" value="ECO:0007669"/>
    <property type="project" value="TreeGrafter"/>
</dbReference>
<evidence type="ECO:0000256" key="8">
    <source>
        <dbReference type="ARBA" id="ARBA00023136"/>
    </source>
</evidence>
<dbReference type="Proteomes" id="UP000077315">
    <property type="component" value="Unassembled WGS sequence"/>
</dbReference>
<proteinExistence type="inferred from homology"/>
<comment type="subcellular location">
    <subcellularLocation>
        <location evidence="1">Membrane</location>
        <topology evidence="1">Multi-pass membrane protein</topology>
    </subcellularLocation>
</comment>
<feature type="transmembrane region" description="Helical" evidence="10">
    <location>
        <begin position="537"/>
        <end position="557"/>
    </location>
</feature>
<evidence type="ECO:0000256" key="7">
    <source>
        <dbReference type="ARBA" id="ARBA00022989"/>
    </source>
</evidence>
<dbReference type="EMBL" id="KV440981">
    <property type="protein sequence ID" value="OAD73561.1"/>
    <property type="molecule type" value="Genomic_DNA"/>
</dbReference>
<protein>
    <recommendedName>
        <fullName evidence="3">1,3-beta-glucan synthase</fullName>
        <ecNumber evidence="3">2.4.1.34</ecNumber>
    </recommendedName>
</protein>
<dbReference type="InterPro" id="IPR003440">
    <property type="entry name" value="Glyco_trans_48_dom"/>
</dbReference>
<evidence type="ECO:0000256" key="2">
    <source>
        <dbReference type="ARBA" id="ARBA00009040"/>
    </source>
</evidence>
<dbReference type="PANTHER" id="PTHR12741">
    <property type="entry name" value="LYST-INTERACTING PROTEIN LIP5 DOPAMINE RESPONSIVE PROTEIN DRG-1"/>
    <property type="match status" value="1"/>
</dbReference>
<dbReference type="Pfam" id="PF02364">
    <property type="entry name" value="Glucan_synthase"/>
    <property type="match status" value="1"/>
</dbReference>
<feature type="transmembrane region" description="Helical" evidence="10">
    <location>
        <begin position="1482"/>
        <end position="1502"/>
    </location>
</feature>
<feature type="transmembrane region" description="Helical" evidence="10">
    <location>
        <begin position="1439"/>
        <end position="1462"/>
    </location>
</feature>
<dbReference type="InterPro" id="IPR056261">
    <property type="entry name" value="FKS1-like_dom2"/>
</dbReference>
<reference evidence="13" key="1">
    <citation type="submission" date="2015-06" db="EMBL/GenBank/DDBJ databases">
        <title>Expansion of signal transduction pathways in fungi by whole-genome duplication.</title>
        <authorList>
            <consortium name="DOE Joint Genome Institute"/>
            <person name="Corrochano L.M."/>
            <person name="Kuo A."/>
            <person name="Marcet-Houben M."/>
            <person name="Polaino S."/>
            <person name="Salamov A."/>
            <person name="Villalobos J.M."/>
            <person name="Alvarez M.I."/>
            <person name="Avalos J."/>
            <person name="Benito E.P."/>
            <person name="Benoit I."/>
            <person name="Burger G."/>
            <person name="Camino L.P."/>
            <person name="Canovas D."/>
            <person name="Cerda-Olmedo E."/>
            <person name="Cheng J.-F."/>
            <person name="Dominguez A."/>
            <person name="Elias M."/>
            <person name="Eslava A.P."/>
            <person name="Glaser F."/>
            <person name="Grimwood J."/>
            <person name="Gutierrez G."/>
            <person name="Heitman J."/>
            <person name="Henrissat B."/>
            <person name="Iturriaga E.A."/>
            <person name="Lang B.F."/>
            <person name="Lavin J.L."/>
            <person name="Lee S."/>
            <person name="Li W."/>
            <person name="Lindquist E."/>
            <person name="Lopez-Garcia S."/>
            <person name="Luque E.M."/>
            <person name="Marcos A.T."/>
            <person name="Martin J."/>
            <person name="McCluskey K."/>
            <person name="Medina H.R."/>
            <person name="Miralles-Duran A."/>
            <person name="Miyazaki A."/>
            <person name="Munoz-Torres E."/>
            <person name="Oguiza J.A."/>
            <person name="Ohm R."/>
            <person name="Olmedo M."/>
            <person name="Orejas M."/>
            <person name="Ortiz-Castellanos L."/>
            <person name="Pisabarro A.G."/>
            <person name="Rodriguez-Romero J."/>
            <person name="Ruiz-Herrera J."/>
            <person name="Ruiz-Vazquez R."/>
            <person name="Sanz C."/>
            <person name="Schackwitz W."/>
            <person name="Schmutz J."/>
            <person name="Shahriari M."/>
            <person name="Shelest E."/>
            <person name="Silva-Franco F."/>
            <person name="Soanes D."/>
            <person name="Syed K."/>
            <person name="Tagua V.G."/>
            <person name="Talbot N.J."/>
            <person name="Thon M."/>
            <person name="De vries R.P."/>
            <person name="Wiebenga A."/>
            <person name="Yadav J.S."/>
            <person name="Braun E.L."/>
            <person name="Baker S."/>
            <person name="Garre V."/>
            <person name="Horwitz B."/>
            <person name="Torres-Martinez S."/>
            <person name="Idnurm A."/>
            <person name="Herrera-Estrella A."/>
            <person name="Gabaldon T."/>
            <person name="Grigoriev I.V."/>
        </authorList>
    </citation>
    <scope>NUCLEOTIDE SEQUENCE [LARGE SCALE GENOMIC DNA]</scope>
    <source>
        <strain evidence="13">NRRL 1555(-)</strain>
    </source>
</reference>
<feature type="transmembrane region" description="Helical" evidence="10">
    <location>
        <begin position="1162"/>
        <end position="1182"/>
    </location>
</feature>
<dbReference type="STRING" id="763407.A0A163AHP4"/>
<dbReference type="Pfam" id="PF23605">
    <property type="entry name" value="FKS1_dom2"/>
    <property type="match status" value="1"/>
</dbReference>
<keyword evidence="7 10" id="KW-1133">Transmembrane helix</keyword>
<dbReference type="Pfam" id="PF14288">
    <property type="entry name" value="FKS1_dom1"/>
    <property type="match status" value="1"/>
</dbReference>
<accession>A0A163AHP4</accession>
<dbReference type="SMART" id="SM01205">
    <property type="entry name" value="FKS1_dom1"/>
    <property type="match status" value="1"/>
</dbReference>
<feature type="transmembrane region" description="Helical" evidence="10">
    <location>
        <begin position="353"/>
        <end position="378"/>
    </location>
</feature>
<evidence type="ECO:0000256" key="1">
    <source>
        <dbReference type="ARBA" id="ARBA00004141"/>
    </source>
</evidence>
<dbReference type="GO" id="GO:0003843">
    <property type="term" value="F:1,3-beta-D-glucan synthase activity"/>
    <property type="evidence" value="ECO:0007669"/>
    <property type="project" value="UniProtKB-EC"/>
</dbReference>
<comment type="catalytic activity">
    <reaction evidence="9">
        <text>[(1-&gt;3)-beta-D-glucosyl](n) + UDP-alpha-D-glucose = [(1-&gt;3)-beta-D-glucosyl](n+1) + UDP + H(+)</text>
        <dbReference type="Rhea" id="RHEA:21476"/>
        <dbReference type="Rhea" id="RHEA-COMP:11146"/>
        <dbReference type="Rhea" id="RHEA-COMP:14303"/>
        <dbReference type="ChEBI" id="CHEBI:15378"/>
        <dbReference type="ChEBI" id="CHEBI:37671"/>
        <dbReference type="ChEBI" id="CHEBI:58223"/>
        <dbReference type="ChEBI" id="CHEBI:58885"/>
        <dbReference type="EC" id="2.4.1.34"/>
    </reaction>
</comment>
<evidence type="ECO:0000256" key="10">
    <source>
        <dbReference type="SAM" id="Phobius"/>
    </source>
</evidence>
<feature type="transmembrane region" description="Helical" evidence="10">
    <location>
        <begin position="1631"/>
        <end position="1664"/>
    </location>
</feature>
<evidence type="ECO:0000313" key="12">
    <source>
        <dbReference type="EMBL" id="OAD73561.1"/>
    </source>
</evidence>
<dbReference type="GO" id="GO:0005886">
    <property type="term" value="C:plasma membrane"/>
    <property type="evidence" value="ECO:0007669"/>
    <property type="project" value="TreeGrafter"/>
</dbReference>
<evidence type="ECO:0000313" key="13">
    <source>
        <dbReference type="Proteomes" id="UP000077315"/>
    </source>
</evidence>
<comment type="similarity">
    <text evidence="2">Belongs to the glycosyltransferase 48 family.</text>
</comment>
<dbReference type="PANTHER" id="PTHR12741:SF48">
    <property type="entry name" value="1,3-BETA-GLUCAN SYNTHASE COMPONENT FKS1-RELATED"/>
    <property type="match status" value="1"/>
</dbReference>
<feature type="transmembrane region" description="Helical" evidence="10">
    <location>
        <begin position="312"/>
        <end position="333"/>
    </location>
</feature>
<dbReference type="InParanoid" id="A0A163AHP4"/>
<keyword evidence="6 10" id="KW-0812">Transmembrane</keyword>
<keyword evidence="4" id="KW-0328">Glycosyltransferase</keyword>
<dbReference type="EC" id="2.4.1.34" evidence="3"/>
<dbReference type="InterPro" id="IPR026899">
    <property type="entry name" value="FKS1-like_dom1"/>
</dbReference>
<feature type="transmembrane region" description="Helical" evidence="10">
    <location>
        <begin position="1509"/>
        <end position="1527"/>
    </location>
</feature>
<sequence>MDLSQTTFGENDLPVNFLETSDLYTHGHPFSDLLRPPKNSPDAPATIYQYWDTAGCPIRMTDIEDIFLDFAKYFGFQRDNRRNMYDHLLTMLDSRSARMTPRQALLSLHADYIGGEHANYRKWYFASQLDLDDRHSVPTTPTGQLIEEAKREWRQRMESLTDHTRVCHLALYLLIWGEAATLRYMPELICFLFKAADDYRVVINTSLVNRLRQVAPESFLDTIITPIYQFARGQSYTLVRGECIRRERDHNHIIGYDDINQLFWDRRSMARLRLRDGQFLKDIVRYEQFHVLSQIEWSSTFEKTFYETRSSLHLLTNFSRIWIIHAASFWYYMAANVDFVYLSMSGNRHDLAVKLSVIGLGGLVASLLLIMATLAEFAYLPATVQTTKILVSRILVLMVLSACHVGASVYVIQFNKVGGMVGLIVASCQLGLGAILSIVLAIVPSANLFRRQRSSHPIASKTFTAHFPGIPGDDRCLSILLWICIFSSKFLETYFFLALSFRDALGATISVRLGSCAKDTLLGNSVCRIMPILTSTLLFSVEFLLFFLDTYLWYVVWSTLFSVSQSMHQGLSVMTSWRTLFGRLPQQIIQKVVATKELDTLHLRKIACSQMWNAIVISMYREHLLSISNLQALLYQVQTTPNANDGTNNSINNTNGKEARELKVPEFFDPKGATDKEQCFPGQSEAERRLSFFAQSLSTDIPKPCSVHEMPVFTVFTPHYAEKMLLSLREIIREEDTTSRVTLLEYLKKLHPAEWENFVKDTKLIVEESENETSDRDDLPFYCIGFKSSAPEYTLRTRLWASQRAQTLYRTVCGFMNYARALKLLYRIEHPEIHATRKQQQEQQKTLLDQLAHQKFRFLVAMQRYAKFNSEEAENCEYLLNTYPHLQIAYIDEEKPKEKDQEPIYYSVLIDGNCERLPGNKRLPRYRVRLPGNPILGDGKSDNQNHALIFYRGEYLQLVDANQDNYLEECIKIRSIFREFEQEDAPDETEVYSLHCSNPSKAKPPVAIVGAREYIFSENVGVLGDIAAGKEQTFGTLTQRIMAKTGGRLHYGHPDFLNAVFMTTRGGVSKAQRGLHLNEDIYAGMNALSRGGKIKHTEYLQCGKGRDLGFCSILNFTTKIGTGMGEQLLSREYYYLGTQLPVDRFLMFYYGHPGFHMNNIMIIFTIQVFLICMMCIGAMAASLPTVCQLGKECFNLRPVTEWIQRCVLSVLMVFFVSFLPLFLQELTEKGTWRSLCRLFKQFVSLSPLFEVFVTQIYANAVLSNLSFGGARYIATGRGFATARLPFSVLYSRFANPSIYFGSRTLSTLVFVTLTMWLPHLVYFWVTVGSLIISPFVFNPHQFVFVDFITDYKAFLGWLCRSQGDEKQHNHAWITFCRESRMRVTGQKNISETASSTSLSSLFLSIFMTEMAMPLVQALVCLVCYLFLKTHEVINTMKPWGLLGPLVAATVVPIVWNVGILLLCQCLSVSLSVVGSVQHGVGIAALSHGLGLLGFLMAFEYVWFYEQFSLALTVMNMLVVFSVQRFLFKSMLALFLTREPQQYGIDKTWWTGRWWGSQLGRHAGREFICKIVEMSVFTTDFVLGHLILFGLFPFTLIPWVDRIHSIMLFWLKPSHQIRSSVLSTKQRRKRRGVVLLYGPLFVLVLGIFVALIVLPPICFPTLFLIQRP</sequence>
<gene>
    <name evidence="12" type="ORF">PHYBLDRAFT_112938</name>
</gene>
<organism evidence="12 13">
    <name type="scientific">Phycomyces blakesleeanus (strain ATCC 8743b / DSM 1359 / FGSC 10004 / NBRC 33097 / NRRL 1555)</name>
    <dbReference type="NCBI Taxonomy" id="763407"/>
    <lineage>
        <taxon>Eukaryota</taxon>
        <taxon>Fungi</taxon>
        <taxon>Fungi incertae sedis</taxon>
        <taxon>Mucoromycota</taxon>
        <taxon>Mucoromycotina</taxon>
        <taxon>Mucoromycetes</taxon>
        <taxon>Mucorales</taxon>
        <taxon>Phycomycetaceae</taxon>
        <taxon>Phycomyces</taxon>
    </lineage>
</organism>
<evidence type="ECO:0000256" key="9">
    <source>
        <dbReference type="ARBA" id="ARBA00047777"/>
    </source>
</evidence>
<name>A0A163AHP4_PHYB8</name>
<feature type="transmembrane region" description="Helical" evidence="10">
    <location>
        <begin position="1308"/>
        <end position="1337"/>
    </location>
</feature>
<evidence type="ECO:0000256" key="6">
    <source>
        <dbReference type="ARBA" id="ARBA00022692"/>
    </source>
</evidence>
<dbReference type="OrthoDB" id="1880850at2759"/>
<keyword evidence="5" id="KW-0808">Transferase</keyword>
<evidence type="ECO:0000256" key="5">
    <source>
        <dbReference type="ARBA" id="ARBA00022679"/>
    </source>
</evidence>
<dbReference type="GeneID" id="28989223"/>
<dbReference type="RefSeq" id="XP_018291601.1">
    <property type="nucleotide sequence ID" value="XM_018428317.1"/>
</dbReference>
<dbReference type="VEuPathDB" id="FungiDB:PHYBLDRAFT_112938"/>
<evidence type="ECO:0000259" key="11">
    <source>
        <dbReference type="SMART" id="SM01205"/>
    </source>
</evidence>
<feature type="transmembrane region" description="Helical" evidence="10">
    <location>
        <begin position="1585"/>
        <end position="1610"/>
    </location>
</feature>
<evidence type="ECO:0000256" key="4">
    <source>
        <dbReference type="ARBA" id="ARBA00022676"/>
    </source>
</evidence>
<evidence type="ECO:0000256" key="3">
    <source>
        <dbReference type="ARBA" id="ARBA00012589"/>
    </source>
</evidence>
<feature type="transmembrane region" description="Helical" evidence="10">
    <location>
        <begin position="418"/>
        <end position="443"/>
    </location>
</feature>
<feature type="transmembrane region" description="Helical" evidence="10">
    <location>
        <begin position="1401"/>
        <end position="1427"/>
    </location>
</feature>
<feature type="transmembrane region" description="Helical" evidence="10">
    <location>
        <begin position="390"/>
        <end position="412"/>
    </location>
</feature>
<feature type="domain" description="1,3-beta-glucan synthase component FKS1-like" evidence="11">
    <location>
        <begin position="163"/>
        <end position="277"/>
    </location>
</feature>
<keyword evidence="8 10" id="KW-0472">Membrane</keyword>
<dbReference type="GO" id="GO:0000148">
    <property type="term" value="C:1,3-beta-D-glucan synthase complex"/>
    <property type="evidence" value="ECO:0007669"/>
    <property type="project" value="InterPro"/>
</dbReference>
<feature type="transmembrane region" description="Helical" evidence="10">
    <location>
        <begin position="1202"/>
        <end position="1223"/>
    </location>
</feature>
<dbReference type="GO" id="GO:0006075">
    <property type="term" value="P:(1-&gt;3)-beta-D-glucan biosynthetic process"/>
    <property type="evidence" value="ECO:0007669"/>
    <property type="project" value="InterPro"/>
</dbReference>